<feature type="compositionally biased region" description="Basic and acidic residues" evidence="1">
    <location>
        <begin position="92"/>
        <end position="105"/>
    </location>
</feature>
<dbReference type="Proteomes" id="UP000034543">
    <property type="component" value="Unassembled WGS sequence"/>
</dbReference>
<reference evidence="2 3" key="1">
    <citation type="journal article" date="2015" name="Nature">
        <title>rRNA introns, odd ribosomes, and small enigmatic genomes across a large radiation of phyla.</title>
        <authorList>
            <person name="Brown C.T."/>
            <person name="Hug L.A."/>
            <person name="Thomas B.C."/>
            <person name="Sharon I."/>
            <person name="Castelle C.J."/>
            <person name="Singh A."/>
            <person name="Wilkins M.J."/>
            <person name="Williams K.H."/>
            <person name="Banfield J.F."/>
        </authorList>
    </citation>
    <scope>NUCLEOTIDE SEQUENCE [LARGE SCALE GENOMIC DNA]</scope>
</reference>
<name>A0A0G1EQ42_9BACT</name>
<dbReference type="AlphaFoldDB" id="A0A0G1EQ42"/>
<evidence type="ECO:0000313" key="2">
    <source>
        <dbReference type="EMBL" id="KKS85141.1"/>
    </source>
</evidence>
<feature type="region of interest" description="Disordered" evidence="1">
    <location>
        <begin position="1"/>
        <end position="23"/>
    </location>
</feature>
<feature type="region of interest" description="Disordered" evidence="1">
    <location>
        <begin position="82"/>
        <end position="105"/>
    </location>
</feature>
<protein>
    <submittedName>
        <fullName evidence="2">Uncharacterized protein</fullName>
    </submittedName>
</protein>
<organism evidence="2 3">
    <name type="scientific">Candidatus Gottesmanbacteria bacterium GW2011_GWA1_43_11</name>
    <dbReference type="NCBI Taxonomy" id="1618436"/>
    <lineage>
        <taxon>Bacteria</taxon>
        <taxon>Candidatus Gottesmaniibacteriota</taxon>
    </lineage>
</organism>
<proteinExistence type="predicted"/>
<gene>
    <name evidence="2" type="ORF">UV59_C0010G0012</name>
</gene>
<comment type="caution">
    <text evidence="2">The sequence shown here is derived from an EMBL/GenBank/DDBJ whole genome shotgun (WGS) entry which is preliminary data.</text>
</comment>
<evidence type="ECO:0000313" key="3">
    <source>
        <dbReference type="Proteomes" id="UP000034543"/>
    </source>
</evidence>
<evidence type="ECO:0000256" key="1">
    <source>
        <dbReference type="SAM" id="MobiDB-lite"/>
    </source>
</evidence>
<accession>A0A0G1EQ42</accession>
<feature type="compositionally biased region" description="Basic and acidic residues" evidence="1">
    <location>
        <begin position="7"/>
        <end position="21"/>
    </location>
</feature>
<dbReference type="EMBL" id="LCFB01000010">
    <property type="protein sequence ID" value="KKS85141.1"/>
    <property type="molecule type" value="Genomic_DNA"/>
</dbReference>
<sequence>MFTDDLVDARSDYRKRQDKQHQQLRQTEMFSARETVQIGVNPCPWLKGMARSELVLEIQDVRTHDEKERDWWREAQSQIAPMFDGGTATNNHEPDDNRQSEKAAEAETKVVYEAPNLRQIGFRAYARRNSIPVRWKGVKQGV</sequence>